<dbReference type="PROSITE" id="PS50075">
    <property type="entry name" value="CARRIER"/>
    <property type="match status" value="1"/>
</dbReference>
<dbReference type="SUPFAM" id="SSF47336">
    <property type="entry name" value="ACP-like"/>
    <property type="match status" value="1"/>
</dbReference>
<dbReference type="InterPro" id="IPR009081">
    <property type="entry name" value="PP-bd_ACP"/>
</dbReference>
<dbReference type="InterPro" id="IPR036736">
    <property type="entry name" value="ACP-like_sf"/>
</dbReference>
<evidence type="ECO:0000313" key="2">
    <source>
        <dbReference type="EMBL" id="APT47277.1"/>
    </source>
</evidence>
<dbReference type="Proteomes" id="UP000185426">
    <property type="component" value="Chromosome"/>
</dbReference>
<sequence>MNELTITEVEEKIVQLVMNKLSLNEQPSRDDSLKALGLNSVQIVSFVISLEDTFHIAFEDEELHPDQFRTLERLFTLVKNKLTKTL</sequence>
<gene>
    <name evidence="2" type="ORF">BSA145_16215</name>
</gene>
<reference evidence="2 3" key="1">
    <citation type="submission" date="2016-05" db="EMBL/GenBank/DDBJ databases">
        <title>Complete Genome and Methylome Analysis of Psychrotrophic Bacterial Isolates from Antarctic Lake Untersee.</title>
        <authorList>
            <person name="Fomenkov A."/>
            <person name="Akimov V.N."/>
            <person name="Vasilyeva L.V."/>
            <person name="Andersen D."/>
            <person name="Vincze T."/>
            <person name="Roberts R.J."/>
        </authorList>
    </citation>
    <scope>NUCLEOTIDE SEQUENCE [LARGE SCALE GENOMIC DNA]</scope>
    <source>
        <strain evidence="2 3">U14-5</strain>
    </source>
</reference>
<dbReference type="Gene3D" id="1.10.1200.10">
    <property type="entry name" value="ACP-like"/>
    <property type="match status" value="1"/>
</dbReference>
<organism evidence="2 3">
    <name type="scientific">Bacillus safensis</name>
    <dbReference type="NCBI Taxonomy" id="561879"/>
    <lineage>
        <taxon>Bacteria</taxon>
        <taxon>Bacillati</taxon>
        <taxon>Bacillota</taxon>
        <taxon>Bacilli</taxon>
        <taxon>Bacillales</taxon>
        <taxon>Bacillaceae</taxon>
        <taxon>Bacillus</taxon>
    </lineage>
</organism>
<evidence type="ECO:0000313" key="3">
    <source>
        <dbReference type="Proteomes" id="UP000185426"/>
    </source>
</evidence>
<dbReference type="Pfam" id="PF00550">
    <property type="entry name" value="PP-binding"/>
    <property type="match status" value="1"/>
</dbReference>
<feature type="domain" description="Carrier" evidence="1">
    <location>
        <begin position="4"/>
        <end position="82"/>
    </location>
</feature>
<proteinExistence type="predicted"/>
<dbReference type="AlphaFoldDB" id="A0A1L6ZL81"/>
<protein>
    <recommendedName>
        <fullName evidence="1">Carrier domain-containing protein</fullName>
    </recommendedName>
</protein>
<dbReference type="EMBL" id="CP015607">
    <property type="protein sequence ID" value="APT47277.1"/>
    <property type="molecule type" value="Genomic_DNA"/>
</dbReference>
<evidence type="ECO:0000259" key="1">
    <source>
        <dbReference type="PROSITE" id="PS50075"/>
    </source>
</evidence>
<accession>A0A1L6ZL81</accession>
<name>A0A1L6ZL81_BACIA</name>
<dbReference type="RefSeq" id="WP_075623068.1">
    <property type="nucleotide sequence ID" value="NZ_CP015607.1"/>
</dbReference>